<dbReference type="RefSeq" id="WP_387994325.1">
    <property type="nucleotide sequence ID" value="NZ_JBHSGR010000040.1"/>
</dbReference>
<organism evidence="3 4">
    <name type="scientific">Geodermatophilus arenarius</name>
    <dbReference type="NCBI Taxonomy" id="1137990"/>
    <lineage>
        <taxon>Bacteria</taxon>
        <taxon>Bacillati</taxon>
        <taxon>Actinomycetota</taxon>
        <taxon>Actinomycetes</taxon>
        <taxon>Geodermatophilales</taxon>
        <taxon>Geodermatophilaceae</taxon>
        <taxon>Geodermatophilus</taxon>
    </lineage>
</organism>
<proteinExistence type="predicted"/>
<sequence length="72" mass="6809">FPLAPPAPAVAPQAPAPAVEDPAPVAAAPVEAAATEPAGGGWATPALAAGGVAGLGGTVLATRRVLPRLRRG</sequence>
<evidence type="ECO:0000256" key="2">
    <source>
        <dbReference type="SAM" id="Phobius"/>
    </source>
</evidence>
<dbReference type="EMBL" id="JBHSGR010000040">
    <property type="protein sequence ID" value="MFC4696157.1"/>
    <property type="molecule type" value="Genomic_DNA"/>
</dbReference>
<evidence type="ECO:0000256" key="1">
    <source>
        <dbReference type="SAM" id="MobiDB-lite"/>
    </source>
</evidence>
<evidence type="ECO:0000313" key="3">
    <source>
        <dbReference type="EMBL" id="MFC4696157.1"/>
    </source>
</evidence>
<keyword evidence="2" id="KW-0812">Transmembrane</keyword>
<feature type="compositionally biased region" description="Low complexity" evidence="1">
    <location>
        <begin position="10"/>
        <end position="43"/>
    </location>
</feature>
<evidence type="ECO:0008006" key="5">
    <source>
        <dbReference type="Google" id="ProtNLM"/>
    </source>
</evidence>
<keyword evidence="4" id="KW-1185">Reference proteome</keyword>
<protein>
    <recommendedName>
        <fullName evidence="5">Carbon monoxide dehydrogenase</fullName>
    </recommendedName>
</protein>
<keyword evidence="2" id="KW-1133">Transmembrane helix</keyword>
<name>A0ABV9LS64_9ACTN</name>
<feature type="region of interest" description="Disordered" evidence="1">
    <location>
        <begin position="1"/>
        <end position="43"/>
    </location>
</feature>
<dbReference type="Proteomes" id="UP001596025">
    <property type="component" value="Unassembled WGS sequence"/>
</dbReference>
<feature type="non-terminal residue" evidence="3">
    <location>
        <position position="1"/>
    </location>
</feature>
<keyword evidence="2" id="KW-0472">Membrane</keyword>
<gene>
    <name evidence="3" type="ORF">ACFO3M_22340</name>
</gene>
<comment type="caution">
    <text evidence="3">The sequence shown here is derived from an EMBL/GenBank/DDBJ whole genome shotgun (WGS) entry which is preliminary data.</text>
</comment>
<feature type="transmembrane region" description="Helical" evidence="2">
    <location>
        <begin position="42"/>
        <end position="61"/>
    </location>
</feature>
<evidence type="ECO:0000313" key="4">
    <source>
        <dbReference type="Proteomes" id="UP001596025"/>
    </source>
</evidence>
<reference evidence="4" key="1">
    <citation type="journal article" date="2019" name="Int. J. Syst. Evol. Microbiol.">
        <title>The Global Catalogue of Microorganisms (GCM) 10K type strain sequencing project: providing services to taxonomists for standard genome sequencing and annotation.</title>
        <authorList>
            <consortium name="The Broad Institute Genomics Platform"/>
            <consortium name="The Broad Institute Genome Sequencing Center for Infectious Disease"/>
            <person name="Wu L."/>
            <person name="Ma J."/>
        </authorList>
    </citation>
    <scope>NUCLEOTIDE SEQUENCE [LARGE SCALE GENOMIC DNA]</scope>
    <source>
        <strain evidence="4">CCUG 62763</strain>
    </source>
</reference>
<accession>A0ABV9LS64</accession>